<sequence length="315" mass="32963">MLSAAQAETLSIPGPAGALQGEALIVPGAKAGVMIIPGSGPIDRDGNMPMAKTDTYRLLADGLAGAGISSLRIDKRGFGGSETAIADQADITIATYAQDARDWAATFAAKIGTDCVWIAGHSEGGLVALVAAAEQAKAGQAKAGQAQAGGGRICGLVLMAAPGRKVSDLMRMQFRQNPYNAPVLDELDGIVGSLERGEYRDEEKITPAIRPLFSKGLQRYMMQLFTYDPVEVAKGVTLPVLILQGDRDMQVKSEDAALLAKALPQARSVPLPGVTHMLKADVPGNPFATYQDPKLPLDPALVPAIVDFIGSHHGK</sequence>
<name>A0A917F2A9_9HYPH</name>
<dbReference type="GO" id="GO:0052689">
    <property type="term" value="F:carboxylic ester hydrolase activity"/>
    <property type="evidence" value="ECO:0007669"/>
    <property type="project" value="TreeGrafter"/>
</dbReference>
<dbReference type="EMBL" id="BMCT01000001">
    <property type="protein sequence ID" value="GGF45969.1"/>
    <property type="molecule type" value="Genomic_DNA"/>
</dbReference>
<keyword evidence="3" id="KW-1185">Reference proteome</keyword>
<reference evidence="2" key="2">
    <citation type="submission" date="2020-09" db="EMBL/GenBank/DDBJ databases">
        <authorList>
            <person name="Sun Q."/>
            <person name="Sedlacek I."/>
        </authorList>
    </citation>
    <scope>NUCLEOTIDE SEQUENCE</scope>
    <source>
        <strain evidence="2">CCM 7897</strain>
    </source>
</reference>
<dbReference type="Gene3D" id="3.40.50.1820">
    <property type="entry name" value="alpha/beta hydrolase"/>
    <property type="match status" value="1"/>
</dbReference>
<reference evidence="2" key="1">
    <citation type="journal article" date="2014" name="Int. J. Syst. Evol. Microbiol.">
        <title>Complete genome sequence of Corynebacterium casei LMG S-19264T (=DSM 44701T), isolated from a smear-ripened cheese.</title>
        <authorList>
            <consortium name="US DOE Joint Genome Institute (JGI-PGF)"/>
            <person name="Walter F."/>
            <person name="Albersmeier A."/>
            <person name="Kalinowski J."/>
            <person name="Ruckert C."/>
        </authorList>
    </citation>
    <scope>NUCLEOTIDE SEQUENCE</scope>
    <source>
        <strain evidence="2">CCM 7897</strain>
    </source>
</reference>
<evidence type="ECO:0000313" key="2">
    <source>
        <dbReference type="EMBL" id="GGF45969.1"/>
    </source>
</evidence>
<dbReference type="InterPro" id="IPR022742">
    <property type="entry name" value="Hydrolase_4"/>
</dbReference>
<dbReference type="InterPro" id="IPR053145">
    <property type="entry name" value="AB_hydrolase_Est10"/>
</dbReference>
<dbReference type="InterPro" id="IPR029058">
    <property type="entry name" value="AB_hydrolase_fold"/>
</dbReference>
<feature type="domain" description="Serine aminopeptidase S33" evidence="1">
    <location>
        <begin position="55"/>
        <end position="278"/>
    </location>
</feature>
<dbReference type="AlphaFoldDB" id="A0A917F2A9"/>
<proteinExistence type="predicted"/>
<dbReference type="SUPFAM" id="SSF53474">
    <property type="entry name" value="alpha/beta-Hydrolases"/>
    <property type="match status" value="1"/>
</dbReference>
<dbReference type="Pfam" id="PF12146">
    <property type="entry name" value="Hydrolase_4"/>
    <property type="match status" value="1"/>
</dbReference>
<organism evidence="2 3">
    <name type="scientific">Azorhizobium oxalatiphilum</name>
    <dbReference type="NCBI Taxonomy" id="980631"/>
    <lineage>
        <taxon>Bacteria</taxon>
        <taxon>Pseudomonadati</taxon>
        <taxon>Pseudomonadota</taxon>
        <taxon>Alphaproteobacteria</taxon>
        <taxon>Hyphomicrobiales</taxon>
        <taxon>Xanthobacteraceae</taxon>
        <taxon>Azorhizobium</taxon>
    </lineage>
</organism>
<dbReference type="Proteomes" id="UP000606044">
    <property type="component" value="Unassembled WGS sequence"/>
</dbReference>
<evidence type="ECO:0000259" key="1">
    <source>
        <dbReference type="Pfam" id="PF12146"/>
    </source>
</evidence>
<protein>
    <submittedName>
        <fullName evidence="2">Alpha/beta hydrolase</fullName>
    </submittedName>
</protein>
<evidence type="ECO:0000313" key="3">
    <source>
        <dbReference type="Proteomes" id="UP000606044"/>
    </source>
</evidence>
<keyword evidence="2" id="KW-0378">Hydrolase</keyword>
<comment type="caution">
    <text evidence="2">The sequence shown here is derived from an EMBL/GenBank/DDBJ whole genome shotgun (WGS) entry which is preliminary data.</text>
</comment>
<gene>
    <name evidence="2" type="ORF">GCM10007301_01850</name>
</gene>
<accession>A0A917F2A9</accession>
<dbReference type="PANTHER" id="PTHR43265:SF1">
    <property type="entry name" value="ESTERASE ESTD"/>
    <property type="match status" value="1"/>
</dbReference>
<dbReference type="PANTHER" id="PTHR43265">
    <property type="entry name" value="ESTERASE ESTD"/>
    <property type="match status" value="1"/>
</dbReference>